<feature type="active site" description="Tele-AMP-histidine intermediate" evidence="5">
    <location>
        <position position="314"/>
    </location>
</feature>
<reference evidence="9 10" key="1">
    <citation type="journal article" date="2021" name="bioRxiv">
        <title>Unraveling nitrogen, sulfur and carbon metabolic pathways and microbial community transcriptional responses to substrate deprivation and toxicity stresses in a bioreactor mimicking anoxic brackish coastal sediment conditions.</title>
        <authorList>
            <person name="Martins P.D."/>
            <person name="Echeveste M.J."/>
            <person name="Arshad A."/>
            <person name="Kurth J."/>
            <person name="Ouboter H."/>
            <person name="Jetten M.S.M."/>
            <person name="Welte C.U."/>
        </authorList>
    </citation>
    <scope>NUCLEOTIDE SEQUENCE [LARGE SCALE GENOMIC DNA]</scope>
    <source>
        <strain evidence="9">MAG_38</strain>
    </source>
</reference>
<feature type="binding site" evidence="5">
    <location>
        <begin position="288"/>
        <end position="292"/>
    </location>
    <ligand>
        <name>ATP</name>
        <dbReference type="ChEBI" id="CHEBI:30616"/>
    </ligand>
</feature>
<comment type="catalytic activity">
    <reaction evidence="4 5">
        <text>a 3'-end 3'-phospho-ribonucleotide-RNA + ATP = a 3'-end 2',3'-cyclophospho-ribonucleotide-RNA + AMP + diphosphate</text>
        <dbReference type="Rhea" id="RHEA:23976"/>
        <dbReference type="Rhea" id="RHEA-COMP:10463"/>
        <dbReference type="Rhea" id="RHEA-COMP:10464"/>
        <dbReference type="ChEBI" id="CHEBI:30616"/>
        <dbReference type="ChEBI" id="CHEBI:33019"/>
        <dbReference type="ChEBI" id="CHEBI:83062"/>
        <dbReference type="ChEBI" id="CHEBI:83064"/>
        <dbReference type="ChEBI" id="CHEBI:456215"/>
        <dbReference type="EC" id="6.5.1.4"/>
    </reaction>
</comment>
<dbReference type="EMBL" id="JAIOIU010000086">
    <property type="protein sequence ID" value="MBZ0159909.1"/>
    <property type="molecule type" value="Genomic_DNA"/>
</dbReference>
<comment type="function">
    <text evidence="5">Catalyzes the conversion of 3'-phosphate to a 2',3'-cyclic phosphodiester at the end of RNA. The mechanism of action of the enzyme occurs in 3 steps: (A) adenylation of the enzyme by ATP; (B) transfer of adenylate to an RNA-N3'P to produce RNA-N3'PP5'A; (C) and attack of the adjacent 2'-hydroxyl on the 3'-phosphorus in the diester linkage to produce the cyclic end product. The biological role of this enzyme is unknown but it is likely to function in some aspects of cellular RNA processing.</text>
</comment>
<keyword evidence="2 5" id="KW-0436">Ligase</keyword>
<feature type="binding site" evidence="5">
    <location>
        <position position="105"/>
    </location>
    <ligand>
        <name>ATP</name>
        <dbReference type="ChEBI" id="CHEBI:30616"/>
    </ligand>
</feature>
<gene>
    <name evidence="5 9" type="primary">rtcA</name>
    <name evidence="9" type="ORF">K8G79_07225</name>
</gene>
<dbReference type="InterPro" id="IPR017770">
    <property type="entry name" value="RNA3'_term_phos_cyc_type_1"/>
</dbReference>
<comment type="similarity">
    <text evidence="1 5">Belongs to the RNA 3'-terminal cyclase family. Type 1 subfamily.</text>
</comment>
<organism evidence="9 10">
    <name type="scientific">Candidatus Methylomirabilis tolerans</name>
    <dbReference type="NCBI Taxonomy" id="3123416"/>
    <lineage>
        <taxon>Bacteria</taxon>
        <taxon>Candidatus Methylomirabilota</taxon>
        <taxon>Candidatus Methylomirabilia</taxon>
        <taxon>Candidatus Methylomirabilales</taxon>
        <taxon>Candidatus Methylomirabilaceae</taxon>
        <taxon>Candidatus Methylomirabilis</taxon>
    </lineage>
</organism>
<evidence type="ECO:0000256" key="5">
    <source>
        <dbReference type="HAMAP-Rule" id="MF_00200"/>
    </source>
</evidence>
<feature type="domain" description="RNA 3'-terminal phosphate cyclase insert" evidence="8">
    <location>
        <begin position="185"/>
        <end position="279"/>
    </location>
</feature>
<evidence type="ECO:0000259" key="7">
    <source>
        <dbReference type="Pfam" id="PF01137"/>
    </source>
</evidence>
<evidence type="ECO:0000313" key="9">
    <source>
        <dbReference type="EMBL" id="MBZ0159909.1"/>
    </source>
</evidence>
<dbReference type="GO" id="GO:0005737">
    <property type="term" value="C:cytoplasm"/>
    <property type="evidence" value="ECO:0007669"/>
    <property type="project" value="UniProtKB-SubCell"/>
</dbReference>
<dbReference type="SUPFAM" id="SSF52913">
    <property type="entry name" value="RNA 3'-terminal phosphate cyclase, RPTC, insert domain"/>
    <property type="match status" value="1"/>
</dbReference>
<dbReference type="SUPFAM" id="SSF55205">
    <property type="entry name" value="EPT/RTPC-like"/>
    <property type="match status" value="1"/>
</dbReference>
<dbReference type="PANTHER" id="PTHR11096">
    <property type="entry name" value="RNA 3' TERMINAL PHOSPHATE CYCLASE"/>
    <property type="match status" value="1"/>
</dbReference>
<dbReference type="InterPro" id="IPR013791">
    <property type="entry name" value="RNA3'-term_phos_cycl_insert"/>
</dbReference>
<accession>A0AAJ1AHL7</accession>
<dbReference type="NCBIfam" id="NF003246">
    <property type="entry name" value="PRK04204.1-2"/>
    <property type="match status" value="1"/>
</dbReference>
<evidence type="ECO:0000256" key="1">
    <source>
        <dbReference type="ARBA" id="ARBA00009206"/>
    </source>
</evidence>
<evidence type="ECO:0000259" key="8">
    <source>
        <dbReference type="Pfam" id="PF05189"/>
    </source>
</evidence>
<dbReference type="EC" id="6.5.1.4" evidence="5 6"/>
<comment type="caution">
    <text evidence="9">The sequence shown here is derived from an EMBL/GenBank/DDBJ whole genome shotgun (WGS) entry which is preliminary data.</text>
</comment>
<comment type="subcellular location">
    <subcellularLocation>
        <location evidence="5">Cytoplasm</location>
    </subcellularLocation>
</comment>
<dbReference type="NCBIfam" id="TIGR03399">
    <property type="entry name" value="RNA_3prim_cycl"/>
    <property type="match status" value="1"/>
</dbReference>
<dbReference type="GO" id="GO:0005524">
    <property type="term" value="F:ATP binding"/>
    <property type="evidence" value="ECO:0007669"/>
    <property type="project" value="UniProtKB-KW"/>
</dbReference>
<dbReference type="Proteomes" id="UP001197609">
    <property type="component" value="Unassembled WGS sequence"/>
</dbReference>
<protein>
    <recommendedName>
        <fullName evidence="5 6">RNA 3'-terminal phosphate cyclase</fullName>
        <shortName evidence="5">RNA cyclase</shortName>
        <shortName evidence="5">RNA-3'-phosphate cyclase</shortName>
        <ecNumber evidence="5 6">6.5.1.4</ecNumber>
    </recommendedName>
</protein>
<evidence type="ECO:0000256" key="6">
    <source>
        <dbReference type="NCBIfam" id="TIGR03399"/>
    </source>
</evidence>
<dbReference type="HAMAP" id="MF_00200">
    <property type="entry name" value="RTC"/>
    <property type="match status" value="1"/>
</dbReference>
<dbReference type="InterPro" id="IPR036553">
    <property type="entry name" value="RPTC_insert"/>
</dbReference>
<dbReference type="Pfam" id="PF01137">
    <property type="entry name" value="RTC"/>
    <property type="match status" value="1"/>
</dbReference>
<dbReference type="AlphaFoldDB" id="A0AAJ1AHL7"/>
<evidence type="ECO:0000313" key="10">
    <source>
        <dbReference type="Proteomes" id="UP001197609"/>
    </source>
</evidence>
<dbReference type="GO" id="GO:0006396">
    <property type="term" value="P:RNA processing"/>
    <property type="evidence" value="ECO:0007669"/>
    <property type="project" value="UniProtKB-UniRule"/>
</dbReference>
<proteinExistence type="inferred from homology"/>
<dbReference type="InterPro" id="IPR000228">
    <property type="entry name" value="RNA3'_term_phos_cyc"/>
</dbReference>
<dbReference type="GO" id="GO:0003963">
    <property type="term" value="F:RNA-3'-phosphate cyclase activity"/>
    <property type="evidence" value="ECO:0007669"/>
    <property type="project" value="UniProtKB-UniRule"/>
</dbReference>
<dbReference type="PIRSF" id="PIRSF005378">
    <property type="entry name" value="RNA3'_term_phos_cycl_euk"/>
    <property type="match status" value="1"/>
</dbReference>
<evidence type="ECO:0000256" key="2">
    <source>
        <dbReference type="ARBA" id="ARBA00022598"/>
    </source>
</evidence>
<keyword evidence="5" id="KW-0963">Cytoplasm</keyword>
<dbReference type="InterPro" id="IPR013792">
    <property type="entry name" value="RNA3'P_cycl/enolpyr_Trfase_a/b"/>
</dbReference>
<dbReference type="Gene3D" id="3.65.10.20">
    <property type="entry name" value="RNA 3'-terminal phosphate cyclase domain"/>
    <property type="match status" value="1"/>
</dbReference>
<evidence type="ECO:0000256" key="3">
    <source>
        <dbReference type="ARBA" id="ARBA00022741"/>
    </source>
</evidence>
<keyword evidence="3 5" id="KW-0547">Nucleotide-binding</keyword>
<name>A0AAJ1AHL7_9BACT</name>
<dbReference type="PANTHER" id="PTHR11096:SF0">
    <property type="entry name" value="RNA 3'-TERMINAL PHOSPHATE CYCLASE"/>
    <property type="match status" value="1"/>
</dbReference>
<dbReference type="InterPro" id="IPR037136">
    <property type="entry name" value="RNA3'_phos_cyclase_dom_sf"/>
</dbReference>
<dbReference type="Gene3D" id="3.30.360.20">
    <property type="entry name" value="RNA 3'-terminal phosphate cyclase, insert domain"/>
    <property type="match status" value="1"/>
</dbReference>
<dbReference type="InterPro" id="IPR023797">
    <property type="entry name" value="RNA3'_phos_cyclase_dom"/>
</dbReference>
<dbReference type="Pfam" id="PF05189">
    <property type="entry name" value="RTC_insert"/>
    <property type="match status" value="1"/>
</dbReference>
<keyword evidence="5" id="KW-0067">ATP-binding</keyword>
<evidence type="ECO:0000256" key="4">
    <source>
        <dbReference type="ARBA" id="ARBA00024481"/>
    </source>
</evidence>
<sequence>MVASGILKIDGSYGEGGGQILRTALALSAVLGRPVELFKIRAGRKKPGLQPQHLSCVKVLAEITGAEVHGAELGSSRLHFTPGPITGGSRRIDVGTAGAVSLVFQAILAPLAFAGTSSTVTMTGGTHVPWSPPAPYISEIFLPMVERMGLAATWQLQRGGFYPKGGGEVRAAVQPLTRLSSMDLTNRGALLAIRGISAVAGLPMAIAERQADRVRYRLADAGHKIEIKIAELDAVCRGDTVFVWAEFEKVRAGFGALGERGKSAERVADEAADALLNFLAGNAGADPHLTDQLAVLMALANGRSVLTMARVSQHLLTNLWTIQQFLPIGVLLEGRLGGPGRLTIDGIGLNVSSCGAMAAARA</sequence>
<feature type="domain" description="RNA 3'-terminal phosphate cyclase" evidence="7">
    <location>
        <begin position="13"/>
        <end position="328"/>
    </location>
</feature>